<proteinExistence type="predicted"/>
<dbReference type="InterPro" id="IPR000873">
    <property type="entry name" value="AMP-dep_synth/lig_dom"/>
</dbReference>
<dbReference type="InterPro" id="IPR051414">
    <property type="entry name" value="Adenylate-forming_Reductase"/>
</dbReference>
<evidence type="ECO:0000259" key="3">
    <source>
        <dbReference type="Pfam" id="PF00501"/>
    </source>
</evidence>
<name>A0A5C3LMI6_9AGAR</name>
<accession>A0A5C3LMI6</accession>
<dbReference type="InterPro" id="IPR036291">
    <property type="entry name" value="NAD(P)-bd_dom_sf"/>
</dbReference>
<dbReference type="PROSITE" id="PS00455">
    <property type="entry name" value="AMP_BINDING"/>
    <property type="match status" value="1"/>
</dbReference>
<evidence type="ECO:0000256" key="1">
    <source>
        <dbReference type="ARBA" id="ARBA00022450"/>
    </source>
</evidence>
<gene>
    <name evidence="4" type="ORF">BDQ12DRAFT_715644</name>
</gene>
<dbReference type="Gene3D" id="3.40.50.12780">
    <property type="entry name" value="N-terminal domain of ligase-like"/>
    <property type="match status" value="1"/>
</dbReference>
<dbReference type="InterPro" id="IPR020845">
    <property type="entry name" value="AMP-binding_CS"/>
</dbReference>
<evidence type="ECO:0000313" key="5">
    <source>
        <dbReference type="Proteomes" id="UP000308652"/>
    </source>
</evidence>
<reference evidence="4 5" key="1">
    <citation type="journal article" date="2019" name="Nat. Ecol. Evol.">
        <title>Megaphylogeny resolves global patterns of mushroom evolution.</title>
        <authorList>
            <person name="Varga T."/>
            <person name="Krizsan K."/>
            <person name="Foldi C."/>
            <person name="Dima B."/>
            <person name="Sanchez-Garcia M."/>
            <person name="Sanchez-Ramirez S."/>
            <person name="Szollosi G.J."/>
            <person name="Szarkandi J.G."/>
            <person name="Papp V."/>
            <person name="Albert L."/>
            <person name="Andreopoulos W."/>
            <person name="Angelini C."/>
            <person name="Antonin V."/>
            <person name="Barry K.W."/>
            <person name="Bougher N.L."/>
            <person name="Buchanan P."/>
            <person name="Buyck B."/>
            <person name="Bense V."/>
            <person name="Catcheside P."/>
            <person name="Chovatia M."/>
            <person name="Cooper J."/>
            <person name="Damon W."/>
            <person name="Desjardin D."/>
            <person name="Finy P."/>
            <person name="Geml J."/>
            <person name="Haridas S."/>
            <person name="Hughes K."/>
            <person name="Justo A."/>
            <person name="Karasinski D."/>
            <person name="Kautmanova I."/>
            <person name="Kiss B."/>
            <person name="Kocsube S."/>
            <person name="Kotiranta H."/>
            <person name="LaButti K.M."/>
            <person name="Lechner B.E."/>
            <person name="Liimatainen K."/>
            <person name="Lipzen A."/>
            <person name="Lukacs Z."/>
            <person name="Mihaltcheva S."/>
            <person name="Morgado L.N."/>
            <person name="Niskanen T."/>
            <person name="Noordeloos M.E."/>
            <person name="Ohm R.A."/>
            <person name="Ortiz-Santana B."/>
            <person name="Ovrebo C."/>
            <person name="Racz N."/>
            <person name="Riley R."/>
            <person name="Savchenko A."/>
            <person name="Shiryaev A."/>
            <person name="Soop K."/>
            <person name="Spirin V."/>
            <person name="Szebenyi C."/>
            <person name="Tomsovsky M."/>
            <person name="Tulloss R.E."/>
            <person name="Uehling J."/>
            <person name="Grigoriev I.V."/>
            <person name="Vagvolgyi C."/>
            <person name="Papp T."/>
            <person name="Martin F.M."/>
            <person name="Miettinen O."/>
            <person name="Hibbett D.S."/>
            <person name="Nagy L.G."/>
        </authorList>
    </citation>
    <scope>NUCLEOTIDE SEQUENCE [LARGE SCALE GENOMIC DNA]</scope>
    <source>
        <strain evidence="4 5">CBS 166.37</strain>
    </source>
</reference>
<dbReference type="Pfam" id="PF00501">
    <property type="entry name" value="AMP-binding"/>
    <property type="match status" value="1"/>
</dbReference>
<dbReference type="OrthoDB" id="429813at2759"/>
<dbReference type="SUPFAM" id="SSF51735">
    <property type="entry name" value="NAD(P)-binding Rossmann-fold domains"/>
    <property type="match status" value="1"/>
</dbReference>
<dbReference type="InterPro" id="IPR042099">
    <property type="entry name" value="ANL_N_sf"/>
</dbReference>
<dbReference type="EMBL" id="ML213641">
    <property type="protein sequence ID" value="TFK33797.1"/>
    <property type="molecule type" value="Genomic_DNA"/>
</dbReference>
<dbReference type="PANTHER" id="PTHR43439:SF2">
    <property type="entry name" value="ENZYME, PUTATIVE (JCVI)-RELATED"/>
    <property type="match status" value="1"/>
</dbReference>
<dbReference type="SUPFAM" id="SSF56801">
    <property type="entry name" value="Acetyl-CoA synthetase-like"/>
    <property type="match status" value="1"/>
</dbReference>
<keyword evidence="1" id="KW-0596">Phosphopantetheine</keyword>
<organism evidence="4 5">
    <name type="scientific">Crucibulum laeve</name>
    <dbReference type="NCBI Taxonomy" id="68775"/>
    <lineage>
        <taxon>Eukaryota</taxon>
        <taxon>Fungi</taxon>
        <taxon>Dikarya</taxon>
        <taxon>Basidiomycota</taxon>
        <taxon>Agaricomycotina</taxon>
        <taxon>Agaricomycetes</taxon>
        <taxon>Agaricomycetidae</taxon>
        <taxon>Agaricales</taxon>
        <taxon>Agaricineae</taxon>
        <taxon>Nidulariaceae</taxon>
        <taxon>Crucibulum</taxon>
    </lineage>
</organism>
<dbReference type="AlphaFoldDB" id="A0A5C3LMI6"/>
<dbReference type="STRING" id="68775.A0A5C3LMI6"/>
<evidence type="ECO:0000256" key="2">
    <source>
        <dbReference type="ARBA" id="ARBA00022553"/>
    </source>
</evidence>
<protein>
    <recommendedName>
        <fullName evidence="3">AMP-dependent synthetase/ligase domain-containing protein</fullName>
    </recommendedName>
</protein>
<feature type="domain" description="AMP-dependent synthetase/ligase" evidence="3">
    <location>
        <begin position="31"/>
        <end position="358"/>
    </location>
</feature>
<keyword evidence="5" id="KW-1185">Reference proteome</keyword>
<dbReference type="Proteomes" id="UP000308652">
    <property type="component" value="Unassembled WGS sequence"/>
</dbReference>
<evidence type="ECO:0000313" key="4">
    <source>
        <dbReference type="EMBL" id="TFK33797.1"/>
    </source>
</evidence>
<dbReference type="PANTHER" id="PTHR43439">
    <property type="entry name" value="PHENYLACETATE-COENZYME A LIGASE"/>
    <property type="match status" value="1"/>
</dbReference>
<dbReference type="Pfam" id="PF23562">
    <property type="entry name" value="AMP-binding_C_3"/>
    <property type="match status" value="1"/>
</dbReference>
<dbReference type="Gene3D" id="3.40.50.720">
    <property type="entry name" value="NAD(P)-binding Rossmann-like Domain"/>
    <property type="match status" value="1"/>
</dbReference>
<sequence length="803" mass="87645">MSLNVTPTLPPLDGSLTLPEVAHYNLLHNPTQPFFIFSDDEHPNEIVTISHLEFARASCRAARAVLPGSGPGDVVAIIALIDNIAYHAIIVGLMHAGLVPFPISSRNSPAAIVHLLRKTSSHRILTTPGTLNTLMDGITAELAAGEAEYPVHIDTVPDLQQLYPKLGMESADDSFDAYITGPRPALHDIAMYMHSSGSTGFPKPIPETHEALIEWAAILPHSIRSLPSAHSLRLSGMGLPPFHSMGFVIQLLCPLFGLTCAATFPPVVNTPTAQPHPPSSNYVLEHLKRTHSNAMLIVPALLQGLGAEKEGVEVMKDFVFVGYGGGPLPHQLGDSLAAAGVNIQALYGTTEIGGTAVIRMELDPMEWDLMQFSERTKMRWVLQDDGTYEAQYLTCDSHHPSVENIKDTRGYATSDLFVQHPTKKNLWRIVSRIDDVIIHSSGEKTVPAPMEDIMNSSPLIRGVVMFGREHDQSGVLIEPVQELQIDVRNQQEVSELRNRLWPVVEQANEAAPAFSRIFKEMVLITSPNILGTRNLIDMARSGPHASTVRFLYTSSIASAQSWDHHNEPYPEEVVYDANTAVGGGYGESKYVAERILAKSNLCATSLRLGQISGGMPNGSWATSDWLPILIKSSLAMGVLPVAGGVISWLPMDVAAQVILDVGYSADSPSMALNLVHPKPITWECIIGEIRNAMASSSKLTVGSIPLVSFGEWHANLENHARDASEEDLKHIPAIKLIDFFREMGAADHDILKEGRIDSESGGLANLRTDKTQNISCTLRELPPLGAEDAQRWITYWKNVGFFE</sequence>
<keyword evidence="2" id="KW-0597">Phosphoprotein</keyword>